<gene>
    <name evidence="1" type="ORF">FX981_03678</name>
</gene>
<dbReference type="GeneID" id="61770416"/>
<dbReference type="RefSeq" id="WP_024424091.1">
    <property type="nucleotide sequence ID" value="NZ_CP043404.1"/>
</dbReference>
<dbReference type="AlphaFoldDB" id="A0A498TW84"/>
<evidence type="ECO:0000313" key="1">
    <source>
        <dbReference type="EMBL" id="QEK65408.1"/>
    </source>
</evidence>
<keyword evidence="2" id="KW-1185">Reference proteome</keyword>
<organism evidence="1 2">
    <name type="scientific">Bacillus safensis</name>
    <dbReference type="NCBI Taxonomy" id="561879"/>
    <lineage>
        <taxon>Bacteria</taxon>
        <taxon>Bacillati</taxon>
        <taxon>Bacillota</taxon>
        <taxon>Bacilli</taxon>
        <taxon>Bacillales</taxon>
        <taxon>Bacillaceae</taxon>
        <taxon>Bacillus</taxon>
    </lineage>
</organism>
<sequence>MNYFDAPPFIQEDMRRPFGFGFGRPGFGFGRPGFGFGRPGFGFGRPGFFGPPFLGGFAGGLLAGSLLAPGYGYGYPYPPYPPYGPYPWY</sequence>
<accession>A0A5C0WMH0</accession>
<protein>
    <submittedName>
        <fullName evidence="1">Uncharacterized protein</fullName>
    </submittedName>
</protein>
<proteinExistence type="predicted"/>
<reference evidence="1 2" key="1">
    <citation type="journal article" date="2018" name="Plant Biotechnol. Rep.">
        <title>Diversity and antifungal activity of endophytic bacteria associated with Panax ginseng seedlings.</title>
        <authorList>
            <person name="Park J.M."/>
            <person name="Hong C.E."/>
            <person name="Jo S.H."/>
        </authorList>
    </citation>
    <scope>NUCLEOTIDE SEQUENCE [LARGE SCALE GENOMIC DNA]</scope>
    <source>
        <strain evidence="1 2">PgKB20</strain>
    </source>
</reference>
<accession>A0A498TW84</accession>
<dbReference type="Proteomes" id="UP000325032">
    <property type="component" value="Chromosome"/>
</dbReference>
<name>A0A498TW84_BACIA</name>
<evidence type="ECO:0000313" key="2">
    <source>
        <dbReference type="Proteomes" id="UP000325032"/>
    </source>
</evidence>
<dbReference type="EMBL" id="CP043404">
    <property type="protein sequence ID" value="QEK65408.1"/>
    <property type="molecule type" value="Genomic_DNA"/>
</dbReference>